<proteinExistence type="inferred from homology"/>
<keyword evidence="3" id="KW-0347">Helicase</keyword>
<reference evidence="8 9" key="1">
    <citation type="journal article" date="2024" name="J. Plant Pathol.">
        <title>Sequence and assembly of the genome of Seiridium unicorne, isolate CBS 538.82, causal agent of cypress canker disease.</title>
        <authorList>
            <person name="Scali E."/>
            <person name="Rocca G.D."/>
            <person name="Danti R."/>
            <person name="Garbelotto M."/>
            <person name="Barberini S."/>
            <person name="Baroncelli R."/>
            <person name="Emiliani G."/>
        </authorList>
    </citation>
    <scope>NUCLEOTIDE SEQUENCE [LARGE SCALE GENOMIC DNA]</scope>
    <source>
        <strain evidence="8 9">BM-138-508</strain>
    </source>
</reference>
<dbReference type="InterPro" id="IPR041627">
    <property type="entry name" value="AAA_lid_6"/>
</dbReference>
<dbReference type="Gene3D" id="3.40.50.300">
    <property type="entry name" value="P-loop containing nucleotide triphosphate hydrolases"/>
    <property type="match status" value="6"/>
</dbReference>
<dbReference type="PANTHER" id="PTHR43392:SF2">
    <property type="entry name" value="AAA-TYPE ATPASE FAMILY PROTEIN _ ANKYRIN REPEAT FAMILY PROTEIN"/>
    <property type="match status" value="1"/>
</dbReference>
<feature type="compositionally biased region" description="Basic and acidic residues" evidence="6">
    <location>
        <begin position="2546"/>
        <end position="2572"/>
    </location>
</feature>
<feature type="domain" description="AAA+ ATPase" evidence="7">
    <location>
        <begin position="1683"/>
        <end position="1819"/>
    </location>
</feature>
<feature type="compositionally biased region" description="Basic and acidic residues" evidence="6">
    <location>
        <begin position="1622"/>
        <end position="1634"/>
    </location>
</feature>
<organism evidence="8 9">
    <name type="scientific">Seiridium unicorne</name>
    <dbReference type="NCBI Taxonomy" id="138068"/>
    <lineage>
        <taxon>Eukaryota</taxon>
        <taxon>Fungi</taxon>
        <taxon>Dikarya</taxon>
        <taxon>Ascomycota</taxon>
        <taxon>Pezizomycotina</taxon>
        <taxon>Sordariomycetes</taxon>
        <taxon>Xylariomycetidae</taxon>
        <taxon>Amphisphaeriales</taxon>
        <taxon>Sporocadaceae</taxon>
        <taxon>Seiridium</taxon>
    </lineage>
</organism>
<feature type="coiled-coil region" evidence="5">
    <location>
        <begin position="1075"/>
        <end position="1102"/>
    </location>
</feature>
<dbReference type="PROSITE" id="PS50890">
    <property type="entry name" value="PUA"/>
    <property type="match status" value="1"/>
</dbReference>
<feature type="region of interest" description="Disordered" evidence="6">
    <location>
        <begin position="267"/>
        <end position="288"/>
    </location>
</feature>
<evidence type="ECO:0000256" key="4">
    <source>
        <dbReference type="ARBA" id="ARBA00022840"/>
    </source>
</evidence>
<feature type="region of interest" description="Disordered" evidence="6">
    <location>
        <begin position="2494"/>
        <end position="2524"/>
    </location>
</feature>
<dbReference type="EMBL" id="JARVKF010000396">
    <property type="protein sequence ID" value="KAK9417859.1"/>
    <property type="molecule type" value="Genomic_DNA"/>
</dbReference>
<feature type="compositionally biased region" description="Basic and acidic residues" evidence="6">
    <location>
        <begin position="1559"/>
        <end position="1585"/>
    </location>
</feature>
<dbReference type="PANTHER" id="PTHR43392">
    <property type="entry name" value="AAA-TYPE ATPASE FAMILY PROTEIN / ANKYRIN REPEAT FAMILY PROTEIN"/>
    <property type="match status" value="1"/>
</dbReference>
<keyword evidence="3" id="KW-0378">Hydrolase</keyword>
<keyword evidence="9" id="KW-1185">Reference proteome</keyword>
<evidence type="ECO:0000256" key="3">
    <source>
        <dbReference type="ARBA" id="ARBA00022806"/>
    </source>
</evidence>
<evidence type="ECO:0000256" key="2">
    <source>
        <dbReference type="ARBA" id="ARBA00022741"/>
    </source>
</evidence>
<feature type="domain" description="AAA+ ATPase" evidence="7">
    <location>
        <begin position="1961"/>
        <end position="2214"/>
    </location>
</feature>
<comment type="similarity">
    <text evidence="1">Belongs to the CbxX/CfxQ family.</text>
</comment>
<dbReference type="Pfam" id="PF00004">
    <property type="entry name" value="AAA"/>
    <property type="match status" value="3"/>
</dbReference>
<evidence type="ECO:0000256" key="1">
    <source>
        <dbReference type="ARBA" id="ARBA00010378"/>
    </source>
</evidence>
<dbReference type="InterPro" id="IPR027417">
    <property type="entry name" value="P-loop_NTPase"/>
</dbReference>
<dbReference type="InterPro" id="IPR003593">
    <property type="entry name" value="AAA+_ATPase"/>
</dbReference>
<evidence type="ECO:0000256" key="5">
    <source>
        <dbReference type="SAM" id="Coils"/>
    </source>
</evidence>
<feature type="compositionally biased region" description="Acidic residues" evidence="6">
    <location>
        <begin position="1609"/>
        <end position="1618"/>
    </location>
</feature>
<dbReference type="InterPro" id="IPR000641">
    <property type="entry name" value="CbxX/CfxQ"/>
</dbReference>
<feature type="compositionally biased region" description="Basic and acidic residues" evidence="6">
    <location>
        <begin position="1534"/>
        <end position="1547"/>
    </location>
</feature>
<dbReference type="CDD" id="cd18808">
    <property type="entry name" value="SF1_C_Upf1"/>
    <property type="match status" value="1"/>
</dbReference>
<comment type="caution">
    <text evidence="8">The sequence shown here is derived from an EMBL/GenBank/DDBJ whole genome shotgun (WGS) entry which is preliminary data.</text>
</comment>
<feature type="domain" description="AAA+ ATPase" evidence="7">
    <location>
        <begin position="857"/>
        <end position="1291"/>
    </location>
</feature>
<dbReference type="Proteomes" id="UP001408356">
    <property type="component" value="Unassembled WGS sequence"/>
</dbReference>
<sequence>MNESFESSNIDVVGCASSLGNLLRAARSVDSTFRFDVDFVGNTLFIIRNAKDEKIQNIRGYGHSFLDAFTTHAPDLNKTNSHQRIVKYQFQGLNYIVRFECDSYEGLLDEDRDDSVLPQEKRFIAKSGNSTDAVDVEFSGSVVPQQSLLEIKTQAQYRGTIDLTEHIQRLWIRQVPNLVAGYHERGVFVEVKKINMNDEIIQWEKDNQSDLRRFAATVNWLVTEVKRANCSSLEVYRQGTGPVQLREQTGTLRRALPESWSNMWSDRDLHHSKEEESSDSDDDQGYPTISELQASTESDDGASAAFDYTACDLDCGYCGRFPLFQNLYLARQTSLSALQSIDSMAYRGNRRGGQGSGRGRGRGGAAVSRPEPRSVMNGDSQVQERSSRLDGFFYKVLEGALQLQGPADAQRLIEAICNRPDKSDCVERLASSSNGRRALHKSLTYDTSPQFINNWAAQLMEFLSEPALKRVCNGELLNQILWVMVEPPLFWNAILNHVRGSAINTKATEGFAWLLLQMVILPVAQSGPFRETAQSLLTDVFVEKSPSLSAKSIFQKTHSIVSQTSTNSNAIAGAELGPGGRHDNDFVNYHDISILPTRSELESSESPYIRNASSIMDVDVAGRAQRHLENQYRLLREDMLKDTRDGVKHAGNNKKKSGRRSMLIEGLKLKGIDDDALENERPCSLVLECSTDILNMAKSTVDQRKKALKNMPAFLKHQSFGCIMVDNAPLACATLNRNEDRLALALPCLCLHISNSESLRQVLNALQPGTVDFLQVPTPLFAYEPILERLKGKVDIELGHEILAYSDTLMPSPFTMPHIVEALEQTGDRTDFEQLLGITKHLSLDKSQVNALLMALTHQVASIQGPPGTGKSFVGALLTHILLHHTDERILVLAYTNHALDQFLEDLMDIGISSDEIVRLGSKSTTRTAPLLLSNQTLSLKTRSRTRWDLINFERGNLRAAADQVERSFESYLQGFVTLKQVLSHIEFHEQDRHYYDAFLVPEAELGHTRVGKAGKRARDIDLLKTWIEGKSAGPLDPENSSFACQDIWQSSWSSRNGKMAHWKQEIRDGRVKALTNSLEDYNKLQKTLQSLQREKAEQILSSKRVVGCTTTAASKYAQEIQGSAPGIIIVEEAGEILESHILAAMGPSTKQLIQIGDHKQLRPKVKNHNLTVESGGGFDLNRSLFERLVLQGRAHCTLLNQHRMRPEISQLIRHNYPDLQDAKATQNRPHLRGLQGDVIFVNHNHAEAEHSLLIDKLDENATSSKQNEFEADMVLKFVRYLGQQGYGTGDLVILVPYSGQLALLRDQLNKDYDPVLSDLDSHDLVQAGIVPAASASVNKKPIKLSTIDNYQGEESDIVVVSLTRCNDAGDIGFMRAPERLNVLVSRARNALIMIGSAETFMKAKNGSEEWTRLIENLKVRNPEDFEMHCPDGGCAMPWAIATDLCPQKHKLSWECNRQKPACQECRAIDEERREKAKRAKQLEDARQAKQFTYARQLKALQDQIAHQQQVAKDLQTDSIRESTLEQQRRDLARLKEESHKSHKAESAPKTTSSRTTVLRKECRTADPVLDRNQADDAGSSEDRVLASLFGNEGSVDAHPAESRAGISDVEDSSDEPSDVPFQKKDSAAGQDWDHQKMFENATNEALDSLMSMIGLDTVKQEFLRIKAKVDTVIRQGADLKDERFSAALLGNPGTGKTTVARLYAQFLSSVGAIPGDHFEETTGSRLANDGIQGCQALIDAILKKGGGIFFLDEAYQIVSGHSTGGKQVLDFLLAEIENLTGKVVFVFAGYRKQMEDFFAHNPGIPSRVPVSLDFQDYEDEELLRIFNHQLKKKYNGRMKIEKGPEGRYMRIVARRIGRGRGREGFGNAREVQNVLSRLLGQQANRLQKERRSGQAPDDMLLTKIDLIGPPPSKALESNKEWKDLQKMIGLKSVKQSVRVLVDRLQTNYNRELKEQPPIECSLNKCFLGNPGTGKTTVAKLYGAILVAVGLLSNGEVVIKNPADFVGGALGQSEKNAKAILESTKGKVLIIDEAYMLAGGGIADPYKTAVVDTIVAEVQSTANEDRCVLLLGYKEQMEDMFRNVNPGLSRRFPTASGFHFEDYDSGELGKILDLKLKKQALRAGEQAKKVVLEVLERERHKPNFGNAGAVDIILNEAKDRQQKRLSENPGTKGVDVLIAGDIDPDYDRGQRASTNIRKLFKDVVGCDRIVQLLEGYQQVALNMKDNGMDPRDGVPFSFLFCGPPGTGKTSTARKMGQIYYDMGFLGDTSVVECSATDIIGQYVGQTGPKVQAKFDEALGKVLFIDEAYRLAEGHFAKEAMDEIVDCLTKERYQHKLVVILAGYDDDMNRLMAQNPGLTRRFPDTIPFSNLRPHHCRDLLVQCLRQKKLDTSQLEASDSFDLEALARFETLSKTHSWGNAGDVQTLAKNIFSSIMKSKNASKLVQETLVVDLMEKMIHERVTRGAAMTNASTLATPLPMLQQEAPDQALPQTSFSTETKVSTEKENNQPEPDDQSDPAEKPRPQLASIRDAGVSDEVWAQLELDKAAEQQRRRDLDAARKKAADMEGKIREQTAKTNTQPEGDASHLDSLRALEAMRVEHNEALREQREREEREKKAQEIKKKLGKMGVCPAGYQWIEQSDGFRCTAGGHFLGNKELGLC</sequence>
<keyword evidence="5" id="KW-0175">Coiled coil</keyword>
<dbReference type="CDD" id="cd17936">
    <property type="entry name" value="EEXXEc_NFX1"/>
    <property type="match status" value="1"/>
</dbReference>
<feature type="compositionally biased region" description="Gly residues" evidence="6">
    <location>
        <begin position="351"/>
        <end position="364"/>
    </location>
</feature>
<dbReference type="Pfam" id="PF17866">
    <property type="entry name" value="AAA_lid_6"/>
    <property type="match status" value="2"/>
</dbReference>
<feature type="region of interest" description="Disordered" evidence="6">
    <location>
        <begin position="347"/>
        <end position="383"/>
    </location>
</feature>
<dbReference type="Pfam" id="PF13087">
    <property type="entry name" value="AAA_12"/>
    <property type="match status" value="1"/>
</dbReference>
<dbReference type="InterPro" id="IPR047187">
    <property type="entry name" value="SF1_C_Upf1"/>
</dbReference>
<feature type="domain" description="AAA+ ATPase" evidence="7">
    <location>
        <begin position="2234"/>
        <end position="2371"/>
    </location>
</feature>
<dbReference type="Pfam" id="PF13086">
    <property type="entry name" value="AAA_11"/>
    <property type="match status" value="1"/>
</dbReference>
<dbReference type="CDD" id="cd00009">
    <property type="entry name" value="AAA"/>
    <property type="match status" value="3"/>
</dbReference>
<feature type="region of interest" description="Disordered" evidence="6">
    <location>
        <begin position="1534"/>
        <end position="1634"/>
    </location>
</feature>
<dbReference type="Gene3D" id="1.10.8.60">
    <property type="match status" value="2"/>
</dbReference>
<keyword evidence="2" id="KW-0547">Nucleotide-binding</keyword>
<evidence type="ECO:0000313" key="8">
    <source>
        <dbReference type="EMBL" id="KAK9417859.1"/>
    </source>
</evidence>
<dbReference type="InterPro" id="IPR003959">
    <property type="entry name" value="ATPase_AAA_core"/>
</dbReference>
<evidence type="ECO:0000259" key="7">
    <source>
        <dbReference type="SMART" id="SM00382"/>
    </source>
</evidence>
<dbReference type="InterPro" id="IPR050773">
    <property type="entry name" value="CbxX/CfxQ_RuBisCO_ESX"/>
</dbReference>
<gene>
    <name evidence="8" type="ORF">SUNI508_01616</name>
</gene>
<name>A0ABR2UT84_9PEZI</name>
<dbReference type="PRINTS" id="PR00819">
    <property type="entry name" value="CBXCFQXSUPER"/>
</dbReference>
<evidence type="ECO:0000313" key="9">
    <source>
        <dbReference type="Proteomes" id="UP001408356"/>
    </source>
</evidence>
<dbReference type="InterPro" id="IPR041679">
    <property type="entry name" value="DNA2/NAM7-like_C"/>
</dbReference>
<dbReference type="SMART" id="SM00382">
    <property type="entry name" value="AAA"/>
    <property type="match status" value="4"/>
</dbReference>
<accession>A0ABR2UT84</accession>
<keyword evidence="4" id="KW-0067">ATP-binding</keyword>
<protein>
    <submittedName>
        <fullName evidence="8">AAA family ATPase</fullName>
    </submittedName>
</protein>
<feature type="region of interest" description="Disordered" evidence="6">
    <location>
        <begin position="2546"/>
        <end position="2584"/>
    </location>
</feature>
<evidence type="ECO:0000256" key="6">
    <source>
        <dbReference type="SAM" id="MobiDB-lite"/>
    </source>
</evidence>
<dbReference type="SUPFAM" id="SSF52540">
    <property type="entry name" value="P-loop containing nucleoside triphosphate hydrolases"/>
    <property type="match status" value="4"/>
</dbReference>
<dbReference type="InterPro" id="IPR041677">
    <property type="entry name" value="DNA2/NAM7_AAA_11"/>
</dbReference>